<dbReference type="PROSITE" id="PS00893">
    <property type="entry name" value="NUDIX_BOX"/>
    <property type="match status" value="1"/>
</dbReference>
<keyword evidence="1" id="KW-0378">Hydrolase</keyword>
<evidence type="ECO:0000256" key="1">
    <source>
        <dbReference type="ARBA" id="ARBA00022801"/>
    </source>
</evidence>
<dbReference type="PANTHER" id="PTHR43736:SF1">
    <property type="entry name" value="DIHYDRONEOPTERIN TRIPHOSPHATE DIPHOSPHATASE"/>
    <property type="match status" value="1"/>
</dbReference>
<dbReference type="InterPro" id="IPR020084">
    <property type="entry name" value="NUDIX_hydrolase_CS"/>
</dbReference>
<dbReference type="AlphaFoldDB" id="X1F0H3"/>
<sequence length="136" mass="15127">MPKPITPLVAVDAVVKYSENSIVLIRRKNPPFRGEFALPGGFVDVGETVEEACIRETYEETNIRVTIKKLIGVFSAPNRDPRGHNISIAFLCKPLTDSEKPMAKDDAQALEIVKFTDLSSLKLAFDHKDIINALFI</sequence>
<dbReference type="CDD" id="cd18873">
    <property type="entry name" value="NUDIX_NadM_like"/>
    <property type="match status" value="1"/>
</dbReference>
<name>X1F0H3_9ZZZZ</name>
<evidence type="ECO:0000313" key="3">
    <source>
        <dbReference type="EMBL" id="GAH14323.1"/>
    </source>
</evidence>
<comment type="caution">
    <text evidence="3">The sequence shown here is derived from an EMBL/GenBank/DDBJ whole genome shotgun (WGS) entry which is preliminary data.</text>
</comment>
<dbReference type="GO" id="GO:0016787">
    <property type="term" value="F:hydrolase activity"/>
    <property type="evidence" value="ECO:0007669"/>
    <property type="project" value="UniProtKB-KW"/>
</dbReference>
<dbReference type="InterPro" id="IPR020476">
    <property type="entry name" value="Nudix_hydrolase"/>
</dbReference>
<dbReference type="PANTHER" id="PTHR43736">
    <property type="entry name" value="ADP-RIBOSE PYROPHOSPHATASE"/>
    <property type="match status" value="1"/>
</dbReference>
<reference evidence="3" key="1">
    <citation type="journal article" date="2014" name="Front. Microbiol.">
        <title>High frequency of phylogenetically diverse reductive dehalogenase-homologous genes in deep subseafloor sedimentary metagenomes.</title>
        <authorList>
            <person name="Kawai M."/>
            <person name="Futagami T."/>
            <person name="Toyoda A."/>
            <person name="Takaki Y."/>
            <person name="Nishi S."/>
            <person name="Hori S."/>
            <person name="Arai W."/>
            <person name="Tsubouchi T."/>
            <person name="Morono Y."/>
            <person name="Uchiyama I."/>
            <person name="Ito T."/>
            <person name="Fujiyama A."/>
            <person name="Inagaki F."/>
            <person name="Takami H."/>
        </authorList>
    </citation>
    <scope>NUCLEOTIDE SEQUENCE</scope>
    <source>
        <strain evidence="3">Expedition CK06-06</strain>
    </source>
</reference>
<gene>
    <name evidence="3" type="ORF">S01H4_54597</name>
</gene>
<dbReference type="SUPFAM" id="SSF55811">
    <property type="entry name" value="Nudix"/>
    <property type="match status" value="1"/>
</dbReference>
<dbReference type="InterPro" id="IPR000086">
    <property type="entry name" value="NUDIX_hydrolase_dom"/>
</dbReference>
<accession>X1F0H3</accession>
<evidence type="ECO:0000259" key="2">
    <source>
        <dbReference type="PROSITE" id="PS51462"/>
    </source>
</evidence>
<protein>
    <recommendedName>
        <fullName evidence="2">Nudix hydrolase domain-containing protein</fullName>
    </recommendedName>
</protein>
<dbReference type="EMBL" id="BART01031430">
    <property type="protein sequence ID" value="GAH14323.1"/>
    <property type="molecule type" value="Genomic_DNA"/>
</dbReference>
<organism evidence="3">
    <name type="scientific">marine sediment metagenome</name>
    <dbReference type="NCBI Taxonomy" id="412755"/>
    <lineage>
        <taxon>unclassified sequences</taxon>
        <taxon>metagenomes</taxon>
        <taxon>ecological metagenomes</taxon>
    </lineage>
</organism>
<dbReference type="Pfam" id="PF00293">
    <property type="entry name" value="NUDIX"/>
    <property type="match status" value="1"/>
</dbReference>
<proteinExistence type="predicted"/>
<dbReference type="PRINTS" id="PR00502">
    <property type="entry name" value="NUDIXFAMILY"/>
</dbReference>
<dbReference type="InterPro" id="IPR015797">
    <property type="entry name" value="NUDIX_hydrolase-like_dom_sf"/>
</dbReference>
<dbReference type="PROSITE" id="PS51462">
    <property type="entry name" value="NUDIX"/>
    <property type="match status" value="1"/>
</dbReference>
<dbReference type="Gene3D" id="3.90.79.10">
    <property type="entry name" value="Nucleoside Triphosphate Pyrophosphohydrolase"/>
    <property type="match status" value="1"/>
</dbReference>
<feature type="domain" description="Nudix hydrolase" evidence="2">
    <location>
        <begin position="4"/>
        <end position="135"/>
    </location>
</feature>